<dbReference type="InterPro" id="IPR036388">
    <property type="entry name" value="WH-like_DNA-bd_sf"/>
</dbReference>
<dbReference type="GO" id="GO:0006355">
    <property type="term" value="P:regulation of DNA-templated transcription"/>
    <property type="evidence" value="ECO:0007669"/>
    <property type="project" value="InterPro"/>
</dbReference>
<evidence type="ECO:0000313" key="12">
    <source>
        <dbReference type="EMBL" id="MBC8531029.1"/>
    </source>
</evidence>
<dbReference type="PANTHER" id="PTHR48111:SF1">
    <property type="entry name" value="TWO-COMPONENT RESPONSE REGULATOR ORR33"/>
    <property type="match status" value="1"/>
</dbReference>
<evidence type="ECO:0000256" key="8">
    <source>
        <dbReference type="PROSITE-ProRule" id="PRU00169"/>
    </source>
</evidence>
<accession>A0A926D522</accession>
<protein>
    <recommendedName>
        <fullName evidence="1">Stage 0 sporulation protein A homolog</fullName>
    </recommendedName>
</protein>
<proteinExistence type="predicted"/>
<dbReference type="RefSeq" id="WP_249315094.1">
    <property type="nucleotide sequence ID" value="NZ_JACRSR010000001.1"/>
</dbReference>
<feature type="modified residue" description="4-aspartylphosphate" evidence="8">
    <location>
        <position position="52"/>
    </location>
</feature>
<evidence type="ECO:0000256" key="9">
    <source>
        <dbReference type="PROSITE-ProRule" id="PRU01091"/>
    </source>
</evidence>
<keyword evidence="13" id="KW-1185">Reference proteome</keyword>
<dbReference type="EMBL" id="JACRSR010000001">
    <property type="protein sequence ID" value="MBC8531029.1"/>
    <property type="molecule type" value="Genomic_DNA"/>
</dbReference>
<evidence type="ECO:0000256" key="5">
    <source>
        <dbReference type="ARBA" id="ARBA00023125"/>
    </source>
</evidence>
<feature type="domain" description="Response regulatory" evidence="10">
    <location>
        <begin position="3"/>
        <end position="115"/>
    </location>
</feature>
<dbReference type="Proteomes" id="UP000623172">
    <property type="component" value="Unassembled WGS sequence"/>
</dbReference>
<dbReference type="AlphaFoldDB" id="A0A926D522"/>
<dbReference type="CDD" id="cd00383">
    <property type="entry name" value="trans_reg_C"/>
    <property type="match status" value="1"/>
</dbReference>
<dbReference type="SMART" id="SM00862">
    <property type="entry name" value="Trans_reg_C"/>
    <property type="match status" value="1"/>
</dbReference>
<dbReference type="GO" id="GO:0000976">
    <property type="term" value="F:transcription cis-regulatory region binding"/>
    <property type="evidence" value="ECO:0007669"/>
    <property type="project" value="TreeGrafter"/>
</dbReference>
<reference evidence="12" key="1">
    <citation type="submission" date="2020-08" db="EMBL/GenBank/DDBJ databases">
        <title>Genome public.</title>
        <authorList>
            <person name="Liu C."/>
            <person name="Sun Q."/>
        </authorList>
    </citation>
    <scope>NUCLEOTIDE SEQUENCE</scope>
    <source>
        <strain evidence="12">NSJ-53</strain>
    </source>
</reference>
<feature type="domain" description="OmpR/PhoB-type" evidence="11">
    <location>
        <begin position="122"/>
        <end position="217"/>
    </location>
</feature>
<dbReference type="PANTHER" id="PTHR48111">
    <property type="entry name" value="REGULATOR OF RPOS"/>
    <property type="match status" value="1"/>
</dbReference>
<keyword evidence="5 9" id="KW-0238">DNA-binding</keyword>
<evidence type="ECO:0000256" key="3">
    <source>
        <dbReference type="ARBA" id="ARBA00023012"/>
    </source>
</evidence>
<dbReference type="InterPro" id="IPR001867">
    <property type="entry name" value="OmpR/PhoB-type_DNA-bd"/>
</dbReference>
<evidence type="ECO:0000256" key="2">
    <source>
        <dbReference type="ARBA" id="ARBA00022553"/>
    </source>
</evidence>
<comment type="caution">
    <text evidence="12">The sequence shown here is derived from an EMBL/GenBank/DDBJ whole genome shotgun (WGS) entry which is preliminary data.</text>
</comment>
<dbReference type="Pfam" id="PF00486">
    <property type="entry name" value="Trans_reg_C"/>
    <property type="match status" value="1"/>
</dbReference>
<evidence type="ECO:0000259" key="10">
    <source>
        <dbReference type="PROSITE" id="PS50110"/>
    </source>
</evidence>
<keyword evidence="2 8" id="KW-0597">Phosphoprotein</keyword>
<evidence type="ECO:0000256" key="6">
    <source>
        <dbReference type="ARBA" id="ARBA00023163"/>
    </source>
</evidence>
<dbReference type="PROSITE" id="PS51755">
    <property type="entry name" value="OMPR_PHOB"/>
    <property type="match status" value="1"/>
</dbReference>
<dbReference type="GO" id="GO:0000156">
    <property type="term" value="F:phosphorelay response regulator activity"/>
    <property type="evidence" value="ECO:0007669"/>
    <property type="project" value="TreeGrafter"/>
</dbReference>
<dbReference type="Pfam" id="PF00072">
    <property type="entry name" value="Response_reg"/>
    <property type="match status" value="1"/>
</dbReference>
<evidence type="ECO:0000256" key="1">
    <source>
        <dbReference type="ARBA" id="ARBA00018672"/>
    </source>
</evidence>
<evidence type="ECO:0000313" key="13">
    <source>
        <dbReference type="Proteomes" id="UP000623172"/>
    </source>
</evidence>
<dbReference type="SMART" id="SM00448">
    <property type="entry name" value="REC"/>
    <property type="match status" value="1"/>
</dbReference>
<evidence type="ECO:0000259" key="11">
    <source>
        <dbReference type="PROSITE" id="PS51755"/>
    </source>
</evidence>
<sequence>MIDILIVEDDLHIAKMIEATLSIGGYQGHICENGRDAVERIMGEHFDLILLDVMLPDMDGFEVIQRVQNRGTPVIFLTARQEVADKVRGLRLGAEDYIVKPFEAVELLARVEVVLRRSNRGRNVLAFEDIVVNLDEHTVRKGDRLVSLTPKEFDVLVFFLQNLDIALTRERLLAAVWGYAFEGESRTVDIHVQHVRKKLGLQQKLVTVPKLGYRLES</sequence>
<dbReference type="SUPFAM" id="SSF52172">
    <property type="entry name" value="CheY-like"/>
    <property type="match status" value="1"/>
</dbReference>
<comment type="function">
    <text evidence="7">May play the central regulatory role in sporulation. It may be an element of the effector pathway responsible for the activation of sporulation genes in response to nutritional stress. Spo0A may act in concert with spo0H (a sigma factor) to control the expression of some genes that are critical to the sporulation process.</text>
</comment>
<dbReference type="InterPro" id="IPR039420">
    <property type="entry name" value="WalR-like"/>
</dbReference>
<organism evidence="12 13">
    <name type="scientific">Gehongia tenuis</name>
    <dbReference type="NCBI Taxonomy" id="2763655"/>
    <lineage>
        <taxon>Bacteria</taxon>
        <taxon>Bacillati</taxon>
        <taxon>Bacillota</taxon>
        <taxon>Clostridia</taxon>
        <taxon>Christensenellales</taxon>
        <taxon>Christensenellaceae</taxon>
        <taxon>Gehongia</taxon>
    </lineage>
</organism>
<gene>
    <name evidence="12" type="ORF">H8696_04115</name>
</gene>
<dbReference type="Gene3D" id="3.40.50.2300">
    <property type="match status" value="1"/>
</dbReference>
<dbReference type="Gene3D" id="6.10.250.690">
    <property type="match status" value="1"/>
</dbReference>
<keyword evidence="6" id="KW-0804">Transcription</keyword>
<dbReference type="GO" id="GO:0032993">
    <property type="term" value="C:protein-DNA complex"/>
    <property type="evidence" value="ECO:0007669"/>
    <property type="project" value="TreeGrafter"/>
</dbReference>
<dbReference type="PROSITE" id="PS50110">
    <property type="entry name" value="RESPONSE_REGULATORY"/>
    <property type="match status" value="1"/>
</dbReference>
<evidence type="ECO:0000256" key="7">
    <source>
        <dbReference type="ARBA" id="ARBA00024867"/>
    </source>
</evidence>
<dbReference type="Gene3D" id="1.10.10.10">
    <property type="entry name" value="Winged helix-like DNA-binding domain superfamily/Winged helix DNA-binding domain"/>
    <property type="match status" value="1"/>
</dbReference>
<keyword evidence="4" id="KW-0805">Transcription regulation</keyword>
<evidence type="ECO:0000256" key="4">
    <source>
        <dbReference type="ARBA" id="ARBA00023015"/>
    </source>
</evidence>
<keyword evidence="3" id="KW-0902">Two-component regulatory system</keyword>
<feature type="DNA-binding region" description="OmpR/PhoB-type" evidence="9">
    <location>
        <begin position="122"/>
        <end position="217"/>
    </location>
</feature>
<dbReference type="CDD" id="cd17574">
    <property type="entry name" value="REC_OmpR"/>
    <property type="match status" value="1"/>
</dbReference>
<name>A0A926D522_9FIRM</name>
<dbReference type="GO" id="GO:0005829">
    <property type="term" value="C:cytosol"/>
    <property type="evidence" value="ECO:0007669"/>
    <property type="project" value="TreeGrafter"/>
</dbReference>
<dbReference type="InterPro" id="IPR011006">
    <property type="entry name" value="CheY-like_superfamily"/>
</dbReference>
<dbReference type="InterPro" id="IPR001789">
    <property type="entry name" value="Sig_transdc_resp-reg_receiver"/>
</dbReference>